<name>A0A7X6MBW1_9ACTN</name>
<dbReference type="GO" id="GO:0008168">
    <property type="term" value="F:methyltransferase activity"/>
    <property type="evidence" value="ECO:0007669"/>
    <property type="project" value="UniProtKB-KW"/>
</dbReference>
<dbReference type="Gene3D" id="3.40.50.150">
    <property type="entry name" value="Vaccinia Virus protein VP39"/>
    <property type="match status" value="1"/>
</dbReference>
<dbReference type="AlphaFoldDB" id="A0A7X6MBW1"/>
<accession>A0A7X6MBW1</accession>
<sequence length="237" mass="24623">MNVTNVRGPKTGRLTAVFRGRGSVPVPGQRSGVVDLGSRTGERPDPRHTEHIRLHQAFLGRAVDYLAADAGVRQFVDWGCPVPGTAERVHAAAPDASVVHVAPHGAAGMLSTAGASVLSGDGSGTETLLRRLGTSGLVDFDEPVAVLMTRPFTADDPPAGIDGLHALMRGGGYLALASPAPRAAVERAFAPFQPIEPGVADLRWWPYPDEDVPDPGTGVLAGLGRAPGRGGGVRGWR</sequence>
<dbReference type="Proteomes" id="UP000553209">
    <property type="component" value="Unassembled WGS sequence"/>
</dbReference>
<keyword evidence="2" id="KW-0808">Transferase</keyword>
<gene>
    <name evidence="2" type="ORF">HGB44_08435</name>
</gene>
<dbReference type="InterPro" id="IPR029063">
    <property type="entry name" value="SAM-dependent_MTases_sf"/>
</dbReference>
<keyword evidence="2" id="KW-0489">Methyltransferase</keyword>
<evidence type="ECO:0000256" key="1">
    <source>
        <dbReference type="SAM" id="MobiDB-lite"/>
    </source>
</evidence>
<proteinExistence type="predicted"/>
<dbReference type="Pfam" id="PF04672">
    <property type="entry name" value="Methyltransf_19"/>
    <property type="match status" value="1"/>
</dbReference>
<comment type="caution">
    <text evidence="2">The sequence shown here is derived from an EMBL/GenBank/DDBJ whole genome shotgun (WGS) entry which is preliminary data.</text>
</comment>
<evidence type="ECO:0000313" key="2">
    <source>
        <dbReference type="EMBL" id="NKY97699.1"/>
    </source>
</evidence>
<protein>
    <submittedName>
        <fullName evidence="2">SAM-dependent methyltransferase</fullName>
    </submittedName>
</protein>
<keyword evidence="3" id="KW-1185">Reference proteome</keyword>
<feature type="region of interest" description="Disordered" evidence="1">
    <location>
        <begin position="28"/>
        <end position="47"/>
    </location>
</feature>
<dbReference type="EMBL" id="JAAXPG010000006">
    <property type="protein sequence ID" value="NKY97699.1"/>
    <property type="molecule type" value="Genomic_DNA"/>
</dbReference>
<organism evidence="2 3">
    <name type="scientific">Nocardiopsis alborubida</name>
    <dbReference type="NCBI Taxonomy" id="146802"/>
    <lineage>
        <taxon>Bacteria</taxon>
        <taxon>Bacillati</taxon>
        <taxon>Actinomycetota</taxon>
        <taxon>Actinomycetes</taxon>
        <taxon>Streptosporangiales</taxon>
        <taxon>Nocardiopsidaceae</taxon>
        <taxon>Nocardiopsis</taxon>
    </lineage>
</organism>
<evidence type="ECO:0000313" key="3">
    <source>
        <dbReference type="Proteomes" id="UP000553209"/>
    </source>
</evidence>
<reference evidence="2 3" key="1">
    <citation type="submission" date="2020-04" db="EMBL/GenBank/DDBJ databases">
        <title>MicrobeNet Type strains.</title>
        <authorList>
            <person name="Nicholson A.C."/>
        </authorList>
    </citation>
    <scope>NUCLEOTIDE SEQUENCE [LARGE SCALE GENOMIC DNA]</scope>
    <source>
        <strain evidence="2 3">ATCC 23612</strain>
    </source>
</reference>
<dbReference type="GO" id="GO:0032259">
    <property type="term" value="P:methylation"/>
    <property type="evidence" value="ECO:0007669"/>
    <property type="project" value="UniProtKB-KW"/>
</dbReference>
<dbReference type="InterPro" id="IPR006764">
    <property type="entry name" value="SAM_dep_MeTrfase_SAV2177_type"/>
</dbReference>